<accession>A0A0F9C2B6</accession>
<dbReference type="AlphaFoldDB" id="A0A0F9C2B6"/>
<organism evidence="1">
    <name type="scientific">marine sediment metagenome</name>
    <dbReference type="NCBI Taxonomy" id="412755"/>
    <lineage>
        <taxon>unclassified sequences</taxon>
        <taxon>metagenomes</taxon>
        <taxon>ecological metagenomes</taxon>
    </lineage>
</organism>
<reference evidence="1" key="1">
    <citation type="journal article" date="2015" name="Nature">
        <title>Complex archaea that bridge the gap between prokaryotes and eukaryotes.</title>
        <authorList>
            <person name="Spang A."/>
            <person name="Saw J.H."/>
            <person name="Jorgensen S.L."/>
            <person name="Zaremba-Niedzwiedzka K."/>
            <person name="Martijn J."/>
            <person name="Lind A.E."/>
            <person name="van Eijk R."/>
            <person name="Schleper C."/>
            <person name="Guy L."/>
            <person name="Ettema T.J."/>
        </authorList>
    </citation>
    <scope>NUCLEOTIDE SEQUENCE</scope>
</reference>
<dbReference type="EMBL" id="LAZR01046371">
    <property type="protein sequence ID" value="KKK96684.1"/>
    <property type="molecule type" value="Genomic_DNA"/>
</dbReference>
<name>A0A0F9C2B6_9ZZZZ</name>
<gene>
    <name evidence="1" type="ORF">LCGC14_2660310</name>
</gene>
<dbReference type="InterPro" id="IPR036410">
    <property type="entry name" value="HSP_DnaJ_Cys-rich_dom_sf"/>
</dbReference>
<comment type="caution">
    <text evidence="1">The sequence shown here is derived from an EMBL/GenBank/DDBJ whole genome shotgun (WGS) entry which is preliminary data.</text>
</comment>
<proteinExistence type="predicted"/>
<evidence type="ECO:0000313" key="1">
    <source>
        <dbReference type="EMBL" id="KKK96684.1"/>
    </source>
</evidence>
<sequence length="60" mass="7012">MQIELKRIEITLWLETERCALCDGYGQAKYEIIRCWRCGGSGTVFTDKKIRHPLLKAKKL</sequence>
<protein>
    <submittedName>
        <fullName evidence="1">Uncharacterized protein</fullName>
    </submittedName>
</protein>
<dbReference type="Gene3D" id="6.20.20.10">
    <property type="match status" value="1"/>
</dbReference>
<dbReference type="SUPFAM" id="SSF57938">
    <property type="entry name" value="DnaJ/Hsp40 cysteine-rich domain"/>
    <property type="match status" value="1"/>
</dbReference>